<dbReference type="Pfam" id="PF09853">
    <property type="entry name" value="DUF2080"/>
    <property type="match status" value="1"/>
</dbReference>
<protein>
    <submittedName>
        <fullName evidence="1">DUF2080 family transposase-associated protein</fullName>
    </submittedName>
</protein>
<sequence>MREIKAIVGGKVTIKDNVEEIYEKRITPYGNGAKIDAPKRHIGKKVFVIVLKDGGV</sequence>
<dbReference type="InterPro" id="IPR019205">
    <property type="entry name" value="DUF2080_transposon-encoded"/>
</dbReference>
<name>A0A848D7C1_9EURY</name>
<reference evidence="1" key="1">
    <citation type="journal article" date="2020" name="MBio">
        <title>'Candidatus Ethanoperedens,' a Thermophilic Genus of Archaea Mediating the Anaerobic Oxidation of Ethane.</title>
        <authorList>
            <person name="Hahn C.J."/>
            <person name="Laso-Perez R."/>
            <person name="Vulcano F."/>
            <person name="Vaziourakis K.M."/>
            <person name="Stokke R."/>
            <person name="Steen I.H."/>
            <person name="Teske A."/>
            <person name="Boetius A."/>
            <person name="Liebeke M."/>
            <person name="Amann R."/>
            <person name="Knittel K."/>
            <person name="Wegener G."/>
        </authorList>
    </citation>
    <scope>NUCLEOTIDE SEQUENCE</scope>
    <source>
        <strain evidence="1">GoM-Arc1-LC-WB58</strain>
    </source>
</reference>
<dbReference type="Proteomes" id="UP000606580">
    <property type="component" value="Unassembled WGS sequence"/>
</dbReference>
<proteinExistence type="predicted"/>
<organism evidence="1 2">
    <name type="scientific">Candidatus Ethanoperedens thermophilum</name>
    <dbReference type="NCBI Taxonomy" id="2766897"/>
    <lineage>
        <taxon>Archaea</taxon>
        <taxon>Methanobacteriati</taxon>
        <taxon>Methanobacteriota</taxon>
        <taxon>Stenosarchaea group</taxon>
        <taxon>Methanomicrobia</taxon>
        <taxon>Methanosarcinales</taxon>
        <taxon>Methanosarcinales incertae sedis</taxon>
        <taxon>GOM Arc I cluster</taxon>
        <taxon>Candidatus Ethanoperedens</taxon>
    </lineage>
</organism>
<dbReference type="EMBL" id="WNEG01000016">
    <property type="protein sequence ID" value="NMG82696.1"/>
    <property type="molecule type" value="Genomic_DNA"/>
</dbReference>
<dbReference type="NCBIfam" id="NF033496">
    <property type="entry name" value="DUF2080_fam_acc"/>
    <property type="match status" value="1"/>
</dbReference>
<comment type="caution">
    <text evidence="1">The sequence shown here is derived from an EMBL/GenBank/DDBJ whole genome shotgun (WGS) entry which is preliminary data.</text>
</comment>
<accession>A0A848D7C1</accession>
<gene>
    <name evidence="1" type="ORF">GIS02_00620</name>
</gene>
<evidence type="ECO:0000313" key="2">
    <source>
        <dbReference type="Proteomes" id="UP000606580"/>
    </source>
</evidence>
<evidence type="ECO:0000313" key="1">
    <source>
        <dbReference type="EMBL" id="NMG82696.1"/>
    </source>
</evidence>
<dbReference type="AlphaFoldDB" id="A0A848D7C1"/>